<comment type="caution">
    <text evidence="1">The sequence shown here is derived from an EMBL/GenBank/DDBJ whole genome shotgun (WGS) entry which is preliminary data.</text>
</comment>
<name>A0A1V6T0E0_9EURO</name>
<proteinExistence type="predicted"/>
<dbReference type="AlphaFoldDB" id="A0A1V6T0E0"/>
<dbReference type="OrthoDB" id="4357543at2759"/>
<dbReference type="EMBL" id="MLQL01000018">
    <property type="protein sequence ID" value="OQE19747.1"/>
    <property type="molecule type" value="Genomic_DNA"/>
</dbReference>
<evidence type="ECO:0000313" key="2">
    <source>
        <dbReference type="Proteomes" id="UP000191342"/>
    </source>
</evidence>
<dbReference type="Proteomes" id="UP000191342">
    <property type="component" value="Unassembled WGS sequence"/>
</dbReference>
<sequence length="183" mass="20651">MEQAVLGIGTPRDRYNRIIGQVVAGYSNQATDLPAIGSFEVPIIEPALKLDSNFGIWYNQVVQERPYRDDGNYALWLQLTQQVRAWLGSCIGPGLGLVAKDHGVHNADEIMRQLKVHMKRRRRPIIQKACFDAWGVRLEDFLTIGEFVAALKQRLHSAIDLEANILPYHASIVMLRQLKGCLC</sequence>
<gene>
    <name evidence="1" type="ORF">PENFLA_c018G03292</name>
</gene>
<protein>
    <submittedName>
        <fullName evidence="1">Uncharacterized protein</fullName>
    </submittedName>
</protein>
<organism evidence="1 2">
    <name type="scientific">Penicillium flavigenum</name>
    <dbReference type="NCBI Taxonomy" id="254877"/>
    <lineage>
        <taxon>Eukaryota</taxon>
        <taxon>Fungi</taxon>
        <taxon>Dikarya</taxon>
        <taxon>Ascomycota</taxon>
        <taxon>Pezizomycotina</taxon>
        <taxon>Eurotiomycetes</taxon>
        <taxon>Eurotiomycetidae</taxon>
        <taxon>Eurotiales</taxon>
        <taxon>Aspergillaceae</taxon>
        <taxon>Penicillium</taxon>
    </lineage>
</organism>
<evidence type="ECO:0000313" key="1">
    <source>
        <dbReference type="EMBL" id="OQE19747.1"/>
    </source>
</evidence>
<keyword evidence="2" id="KW-1185">Reference proteome</keyword>
<accession>A0A1V6T0E0</accession>
<reference evidence="2" key="1">
    <citation type="journal article" date="2017" name="Nat. Microbiol.">
        <title>Global analysis of biosynthetic gene clusters reveals vast potential of secondary metabolite production in Penicillium species.</title>
        <authorList>
            <person name="Nielsen J.C."/>
            <person name="Grijseels S."/>
            <person name="Prigent S."/>
            <person name="Ji B."/>
            <person name="Dainat J."/>
            <person name="Nielsen K.F."/>
            <person name="Frisvad J.C."/>
            <person name="Workman M."/>
            <person name="Nielsen J."/>
        </authorList>
    </citation>
    <scope>NUCLEOTIDE SEQUENCE [LARGE SCALE GENOMIC DNA]</scope>
    <source>
        <strain evidence="2">IBT 14082</strain>
    </source>
</reference>